<comment type="caution">
    <text evidence="1">The sequence shown here is derived from an EMBL/GenBank/DDBJ whole genome shotgun (WGS) entry which is preliminary data.</text>
</comment>
<feature type="non-terminal residue" evidence="1">
    <location>
        <position position="1"/>
    </location>
</feature>
<dbReference type="EMBL" id="JAJJMB010003726">
    <property type="protein sequence ID" value="KAI3945841.1"/>
    <property type="molecule type" value="Genomic_DNA"/>
</dbReference>
<sequence length="68" mass="7625">CKCGTILQGGSLLLTRNNPYLINDMLNVHALRVDYTCVVDMQKARHLLLVIPYMVGVQNNNASALMRH</sequence>
<dbReference type="InterPro" id="IPR011990">
    <property type="entry name" value="TPR-like_helical_dom_sf"/>
</dbReference>
<proteinExistence type="predicted"/>
<protein>
    <submittedName>
        <fullName evidence="1">Uncharacterized protein</fullName>
    </submittedName>
</protein>
<name>A0AAD4T7Q4_9MAGN</name>
<evidence type="ECO:0000313" key="1">
    <source>
        <dbReference type="EMBL" id="KAI3945841.1"/>
    </source>
</evidence>
<dbReference type="Gene3D" id="1.25.40.10">
    <property type="entry name" value="Tetratricopeptide repeat domain"/>
    <property type="match status" value="1"/>
</dbReference>
<gene>
    <name evidence="1" type="ORF">MKW98_023115</name>
</gene>
<keyword evidence="2" id="KW-1185">Reference proteome</keyword>
<accession>A0AAD4T7Q4</accession>
<dbReference type="AlphaFoldDB" id="A0AAD4T7Q4"/>
<organism evidence="1 2">
    <name type="scientific">Papaver atlanticum</name>
    <dbReference type="NCBI Taxonomy" id="357466"/>
    <lineage>
        <taxon>Eukaryota</taxon>
        <taxon>Viridiplantae</taxon>
        <taxon>Streptophyta</taxon>
        <taxon>Embryophyta</taxon>
        <taxon>Tracheophyta</taxon>
        <taxon>Spermatophyta</taxon>
        <taxon>Magnoliopsida</taxon>
        <taxon>Ranunculales</taxon>
        <taxon>Papaveraceae</taxon>
        <taxon>Papaveroideae</taxon>
        <taxon>Papaver</taxon>
    </lineage>
</organism>
<evidence type="ECO:0000313" key="2">
    <source>
        <dbReference type="Proteomes" id="UP001202328"/>
    </source>
</evidence>
<reference evidence="1" key="1">
    <citation type="submission" date="2022-04" db="EMBL/GenBank/DDBJ databases">
        <title>A functionally conserved STORR gene fusion in Papaver species that diverged 16.8 million years ago.</title>
        <authorList>
            <person name="Catania T."/>
        </authorList>
    </citation>
    <scope>NUCLEOTIDE SEQUENCE</scope>
    <source>
        <strain evidence="1">S-188037</strain>
    </source>
</reference>
<dbReference type="Proteomes" id="UP001202328">
    <property type="component" value="Unassembled WGS sequence"/>
</dbReference>